<comment type="caution">
    <text evidence="3">The sequence shown here is derived from an EMBL/GenBank/DDBJ whole genome shotgun (WGS) entry which is preliminary data.</text>
</comment>
<protein>
    <submittedName>
        <fullName evidence="3">Stage II sporulation protein E</fullName>
    </submittedName>
</protein>
<dbReference type="AlphaFoldDB" id="A0ABC9TTQ8"/>
<evidence type="ECO:0000259" key="2">
    <source>
        <dbReference type="SMART" id="SM00331"/>
    </source>
</evidence>
<evidence type="ECO:0000313" key="4">
    <source>
        <dbReference type="Proteomes" id="UP000016491"/>
    </source>
</evidence>
<sequence length="480" mass="53367">MVSRRLGGIFVLKKKSLHRDMADVNVYTARRLKDMAMSLSGLAQAFADEIGGGRQLTKDDGLAAMQTAAAAVCGDCVRCNLYSGSKREDSYYLYYLLRAFEQKGKIDMEDMPRLFNEACRRKDDYVLHLNRNLGRATMNLSWKNRFLESRDTVIVQFRELASILEEFSGQMENATDITGDWEEQIKYIFRRHHMKVENMLMLEYENEQKEAFLTVRSTNGRCMTARDAADLVGRAMSGRKWSPAKDSKSIITRNAATFRFVEEGKYRMLHGVAKAAKGGELISGDNFTIHEGLPRQVIMSLSDGMGSGPLANEDSSKVVELTQQLLETGFSARSALKLVNTVLLLAGTEQNPATLDLCCVDLYTGVLEAMKLGAVPTFIVGHDGVEVLEAGDVPMGVVKTVEPVLLSRKMWDNDRIIMVSDGVLEALPGENKEETLKDFLEGTGTGNPQEMAERILEFAGSFEEQPGDDMTVLVGGVFER</sequence>
<dbReference type="InterPro" id="IPR052016">
    <property type="entry name" value="Bact_Sigma-Reg"/>
</dbReference>
<dbReference type="Pfam" id="PF07228">
    <property type="entry name" value="SpoIIE"/>
    <property type="match status" value="1"/>
</dbReference>
<dbReference type="InterPro" id="IPR045768">
    <property type="entry name" value="SpoIIE_N"/>
</dbReference>
<name>A0ABC9TTQ8_CLOSY</name>
<organism evidence="3 4">
    <name type="scientific">[Clostridium] symbiosum ATCC 14940</name>
    <dbReference type="NCBI Taxonomy" id="411472"/>
    <lineage>
        <taxon>Bacteria</taxon>
        <taxon>Bacillati</taxon>
        <taxon>Bacillota</taxon>
        <taxon>Clostridia</taxon>
        <taxon>Lachnospirales</taxon>
        <taxon>Lachnospiraceae</taxon>
        <taxon>Otoolea</taxon>
    </lineage>
</organism>
<proteinExistence type="predicted"/>
<reference evidence="3 4" key="1">
    <citation type="submission" date="2013-07" db="EMBL/GenBank/DDBJ databases">
        <authorList>
            <person name="Weinstock G."/>
            <person name="Sodergren E."/>
            <person name="Wylie T."/>
            <person name="Fulton L."/>
            <person name="Fulton R."/>
            <person name="Fronick C."/>
            <person name="O'Laughlin M."/>
            <person name="Godfrey J."/>
            <person name="Miner T."/>
            <person name="Herter B."/>
            <person name="Appelbaum E."/>
            <person name="Cordes M."/>
            <person name="Lek S."/>
            <person name="Wollam A."/>
            <person name="Pepin K.H."/>
            <person name="Palsikar V.B."/>
            <person name="Mitreva M."/>
            <person name="Wilson R.K."/>
        </authorList>
    </citation>
    <scope>NUCLEOTIDE SEQUENCE [LARGE SCALE GENOMIC DNA]</scope>
    <source>
        <strain evidence="3 4">ATCC 14940</strain>
    </source>
</reference>
<dbReference type="Gene3D" id="3.60.40.10">
    <property type="entry name" value="PPM-type phosphatase domain"/>
    <property type="match status" value="1"/>
</dbReference>
<dbReference type="Pfam" id="PF19732">
    <property type="entry name" value="SpoIIE_N"/>
    <property type="match status" value="1"/>
</dbReference>
<dbReference type="SUPFAM" id="SSF81606">
    <property type="entry name" value="PP2C-like"/>
    <property type="match status" value="1"/>
</dbReference>
<dbReference type="GO" id="GO:0016787">
    <property type="term" value="F:hydrolase activity"/>
    <property type="evidence" value="ECO:0007669"/>
    <property type="project" value="UniProtKB-KW"/>
</dbReference>
<dbReference type="Proteomes" id="UP000016491">
    <property type="component" value="Unassembled WGS sequence"/>
</dbReference>
<dbReference type="PANTHER" id="PTHR43156">
    <property type="entry name" value="STAGE II SPORULATION PROTEIN E-RELATED"/>
    <property type="match status" value="1"/>
</dbReference>
<gene>
    <name evidence="3" type="ORF">CLOSYM_03781</name>
</gene>
<feature type="domain" description="PPM-type phosphatase" evidence="2">
    <location>
        <begin position="267"/>
        <end position="477"/>
    </location>
</feature>
<dbReference type="EMBL" id="AWSU01000305">
    <property type="protein sequence ID" value="ERI74659.1"/>
    <property type="molecule type" value="Genomic_DNA"/>
</dbReference>
<dbReference type="SMART" id="SM00331">
    <property type="entry name" value="PP2C_SIG"/>
    <property type="match status" value="1"/>
</dbReference>
<dbReference type="PANTHER" id="PTHR43156:SF2">
    <property type="entry name" value="STAGE II SPORULATION PROTEIN E"/>
    <property type="match status" value="1"/>
</dbReference>
<evidence type="ECO:0000313" key="3">
    <source>
        <dbReference type="EMBL" id="ERI74659.1"/>
    </source>
</evidence>
<dbReference type="InterPro" id="IPR001932">
    <property type="entry name" value="PPM-type_phosphatase-like_dom"/>
</dbReference>
<accession>A0ABC9TTQ8</accession>
<keyword evidence="1" id="KW-0378">Hydrolase</keyword>
<evidence type="ECO:0000256" key="1">
    <source>
        <dbReference type="ARBA" id="ARBA00022801"/>
    </source>
</evidence>
<dbReference type="InterPro" id="IPR036457">
    <property type="entry name" value="PPM-type-like_dom_sf"/>
</dbReference>